<evidence type="ECO:0000256" key="1">
    <source>
        <dbReference type="ARBA" id="ARBA00022670"/>
    </source>
</evidence>
<comment type="caution">
    <text evidence="6">The sequence shown here is derived from an EMBL/GenBank/DDBJ whole genome shotgun (WGS) entry which is preliminary data.</text>
</comment>
<evidence type="ECO:0000313" key="6">
    <source>
        <dbReference type="EMBL" id="MEK8025397.1"/>
    </source>
</evidence>
<evidence type="ECO:0000313" key="7">
    <source>
        <dbReference type="Proteomes" id="UP001368500"/>
    </source>
</evidence>
<reference evidence="6 7" key="1">
    <citation type="submission" date="2024-04" db="EMBL/GenBank/DDBJ databases">
        <title>Novel species of the genus Ideonella isolated from streams.</title>
        <authorList>
            <person name="Lu H."/>
        </authorList>
    </citation>
    <scope>NUCLEOTIDE SEQUENCE [LARGE SCALE GENOMIC DNA]</scope>
    <source>
        <strain evidence="6 7">BYS139W</strain>
    </source>
</reference>
<dbReference type="RefSeq" id="WP_341373179.1">
    <property type="nucleotide sequence ID" value="NZ_JBBUTF010000004.1"/>
</dbReference>
<dbReference type="InterPro" id="IPR023302">
    <property type="entry name" value="Pept_S9A_N"/>
</dbReference>
<evidence type="ECO:0000259" key="5">
    <source>
        <dbReference type="Pfam" id="PF02897"/>
    </source>
</evidence>
<gene>
    <name evidence="6" type="ORF">AACH11_05430</name>
</gene>
<dbReference type="Pfam" id="PF00326">
    <property type="entry name" value="Peptidase_S9"/>
    <property type="match status" value="1"/>
</dbReference>
<name>A0ABU9B8Q7_9BURK</name>
<keyword evidence="2" id="KW-0378">Hydrolase</keyword>
<dbReference type="Gene3D" id="2.130.10.120">
    <property type="entry name" value="Prolyl oligopeptidase, N-terminal domain"/>
    <property type="match status" value="1"/>
</dbReference>
<proteinExistence type="predicted"/>
<protein>
    <submittedName>
        <fullName evidence="6">Prolyl oligopeptidase family serine peptidase</fullName>
    </submittedName>
</protein>
<dbReference type="PANTHER" id="PTHR42881:SF13">
    <property type="entry name" value="PROLYL ENDOPEPTIDASE"/>
    <property type="match status" value="1"/>
</dbReference>
<dbReference type="InterPro" id="IPR001375">
    <property type="entry name" value="Peptidase_S9_cat"/>
</dbReference>
<organism evidence="6 7">
    <name type="scientific">Pseudaquabacterium rugosum</name>
    <dbReference type="NCBI Taxonomy" id="2984194"/>
    <lineage>
        <taxon>Bacteria</taxon>
        <taxon>Pseudomonadati</taxon>
        <taxon>Pseudomonadota</taxon>
        <taxon>Betaproteobacteria</taxon>
        <taxon>Burkholderiales</taxon>
        <taxon>Sphaerotilaceae</taxon>
        <taxon>Pseudaquabacterium</taxon>
    </lineage>
</organism>
<dbReference type="InterPro" id="IPR029058">
    <property type="entry name" value="AB_hydrolase_fold"/>
</dbReference>
<dbReference type="SUPFAM" id="SSF53474">
    <property type="entry name" value="alpha/beta-Hydrolases"/>
    <property type="match status" value="1"/>
</dbReference>
<keyword evidence="1" id="KW-0645">Protease</keyword>
<feature type="domain" description="Peptidase S9A N-terminal" evidence="5">
    <location>
        <begin position="4"/>
        <end position="226"/>
    </location>
</feature>
<keyword evidence="3" id="KW-0720">Serine protease</keyword>
<dbReference type="Pfam" id="PF02897">
    <property type="entry name" value="Peptidase_S9_N"/>
    <property type="match status" value="1"/>
</dbReference>
<accession>A0ABU9B8Q7</accession>
<dbReference type="PANTHER" id="PTHR42881">
    <property type="entry name" value="PROLYL ENDOPEPTIDASE"/>
    <property type="match status" value="1"/>
</dbReference>
<dbReference type="Proteomes" id="UP001368500">
    <property type="component" value="Unassembled WGS sequence"/>
</dbReference>
<dbReference type="PRINTS" id="PR00862">
    <property type="entry name" value="PROLIGOPTASE"/>
</dbReference>
<evidence type="ECO:0000259" key="4">
    <source>
        <dbReference type="Pfam" id="PF00326"/>
    </source>
</evidence>
<sequence length="741" mass="81119">MDTSTDDPWAWLEDVQGDRALDWVRDRNALTRATLEAEPGFAGTRDALRAILDSRERIPDVRRRGDFLYNLWKDADHPRGLWRRTTLEQYRRPQPDWDLLLDLDALAAAEGENWVWAGARLQGPQYRRALLSLSRGGADATVVREFDLVERRFVDGGFSLPEAKTDVCWDGPDAIWVGTDTGAGSLTDSGYPRQLRRWARGTPLADAPVVFEGAAQDVSASVAVDDTPGFERTTFWRSLDFWRHRVWLRQADGSPLLLPLPEDATPAFWGRWLLLSLRSDWCAPGAPDATPPWPGGSLLVAEADAVLAAARAGRAADAVHWQALFTPQPGLSLAGWSTTREVLLLECLVHVSGQLRAVHHDGTAWQTRTIDAPGPGTLSAQPLHDPWVADDALAEHYLLHYTDFLTPDSLLLAHTGNDAHQPLKQRPRFFDPATVRAEQCFARSADGTQVPYYVLRPDTAVDGAVNAGAEAEATIDGPRPTLLYAYGGFEVSLQPWYAAGWGAAWLARGGVAVVANLRGGGEYGPAWHQAAILAGKHRSHEDLAAVAEDLIARGITTPAQLGIQGGSNGGLLVGAVMLQRPELLGAVVCQVPLLDMRRYHRLLAGASWMAEYGDPDQDAHWDWLRRYSPYHNVPAAPGLAAPPAEDPQGARLADVPSPHRALRLPPVLLTTSTRDDRVHPGHARKQAARLLAQGHRVLYWENIEGGHGGAADNGQKADVMALEFSFLWRALDPRAAATPWP</sequence>
<evidence type="ECO:0000256" key="2">
    <source>
        <dbReference type="ARBA" id="ARBA00022801"/>
    </source>
</evidence>
<dbReference type="EMBL" id="JBBUTF010000004">
    <property type="protein sequence ID" value="MEK8025397.1"/>
    <property type="molecule type" value="Genomic_DNA"/>
</dbReference>
<feature type="domain" description="Peptidase S9 prolyl oligopeptidase catalytic" evidence="4">
    <location>
        <begin position="501"/>
        <end position="732"/>
    </location>
</feature>
<dbReference type="InterPro" id="IPR051167">
    <property type="entry name" value="Prolyl_oligopep/macrocyclase"/>
</dbReference>
<evidence type="ECO:0000256" key="3">
    <source>
        <dbReference type="ARBA" id="ARBA00022825"/>
    </source>
</evidence>
<keyword evidence="7" id="KW-1185">Reference proteome</keyword>
<dbReference type="SUPFAM" id="SSF50993">
    <property type="entry name" value="Peptidase/esterase 'gauge' domain"/>
    <property type="match status" value="1"/>
</dbReference>
<dbReference type="InterPro" id="IPR002470">
    <property type="entry name" value="Peptidase_S9A"/>
</dbReference>
<dbReference type="Gene3D" id="3.40.50.1820">
    <property type="entry name" value="alpha/beta hydrolase"/>
    <property type="match status" value="1"/>
</dbReference>